<accession>A0A1A8CDQ4</accession>
<reference evidence="1" key="1">
    <citation type="submission" date="2016-05" db="EMBL/GenBank/DDBJ databases">
        <authorList>
            <person name="Lavstsen T."/>
            <person name="Jespersen J.S."/>
        </authorList>
    </citation>
    <scope>NUCLEOTIDE SEQUENCE</scope>
    <source>
        <tissue evidence="1">Brain</tissue>
    </source>
</reference>
<gene>
    <name evidence="1" type="primary">Nfu_g_1_018868</name>
</gene>
<organism evidence="1">
    <name type="scientific">Nothobranchius kadleci</name>
    <name type="common">African annual killifish</name>
    <dbReference type="NCBI Taxonomy" id="1051664"/>
    <lineage>
        <taxon>Eukaryota</taxon>
        <taxon>Metazoa</taxon>
        <taxon>Chordata</taxon>
        <taxon>Craniata</taxon>
        <taxon>Vertebrata</taxon>
        <taxon>Euteleostomi</taxon>
        <taxon>Actinopterygii</taxon>
        <taxon>Neopterygii</taxon>
        <taxon>Teleostei</taxon>
        <taxon>Neoteleostei</taxon>
        <taxon>Acanthomorphata</taxon>
        <taxon>Ovalentaria</taxon>
        <taxon>Atherinomorphae</taxon>
        <taxon>Cyprinodontiformes</taxon>
        <taxon>Nothobranchiidae</taxon>
        <taxon>Nothobranchius</taxon>
    </lineage>
</organism>
<dbReference type="AlphaFoldDB" id="A0A1A8CDQ4"/>
<reference evidence="1" key="2">
    <citation type="submission" date="2016-06" db="EMBL/GenBank/DDBJ databases">
        <title>The genome of a short-lived fish provides insights into sex chromosome evolution and the genetic control of aging.</title>
        <authorList>
            <person name="Reichwald K."/>
            <person name="Felder M."/>
            <person name="Petzold A."/>
            <person name="Koch P."/>
            <person name="Groth M."/>
            <person name="Platzer M."/>
        </authorList>
    </citation>
    <scope>NUCLEOTIDE SEQUENCE</scope>
    <source>
        <tissue evidence="1">Brain</tissue>
    </source>
</reference>
<protein>
    <submittedName>
        <fullName evidence="1">Uncharacterized protein</fullName>
    </submittedName>
</protein>
<feature type="non-terminal residue" evidence="1">
    <location>
        <position position="31"/>
    </location>
</feature>
<proteinExistence type="predicted"/>
<feature type="non-terminal residue" evidence="1">
    <location>
        <position position="1"/>
    </location>
</feature>
<name>A0A1A8CDQ4_NOTKA</name>
<sequence>LGDGRKVLHTVASAEDPVHSVFDLFLVVNLV</sequence>
<dbReference type="EMBL" id="HADZ01012944">
    <property type="protein sequence ID" value="SBP76885.1"/>
    <property type="molecule type" value="Transcribed_RNA"/>
</dbReference>
<evidence type="ECO:0000313" key="1">
    <source>
        <dbReference type="EMBL" id="SBP76885.1"/>
    </source>
</evidence>